<feature type="region of interest" description="Disordered" evidence="2">
    <location>
        <begin position="1"/>
        <end position="20"/>
    </location>
</feature>
<dbReference type="SUPFAM" id="SSF81296">
    <property type="entry name" value="E set domains"/>
    <property type="match status" value="1"/>
</dbReference>
<dbReference type="InterPro" id="IPR014756">
    <property type="entry name" value="Ig_E-set"/>
</dbReference>
<dbReference type="Proteomes" id="UP000274346">
    <property type="component" value="Chromosome"/>
</dbReference>
<evidence type="ECO:0000313" key="4">
    <source>
        <dbReference type="EMBL" id="VDR29040.1"/>
    </source>
</evidence>
<gene>
    <name evidence="4" type="primary">fes_3</name>
    <name evidence="4" type="ORF">NCTC13098_05444</name>
</gene>
<dbReference type="GO" id="GO:0006826">
    <property type="term" value="P:iron ion transport"/>
    <property type="evidence" value="ECO:0007669"/>
    <property type="project" value="InterPro"/>
</dbReference>
<dbReference type="EMBL" id="LR131271">
    <property type="protein sequence ID" value="VDR29040.1"/>
    <property type="molecule type" value="Genomic_DNA"/>
</dbReference>
<evidence type="ECO:0000256" key="2">
    <source>
        <dbReference type="SAM" id="MobiDB-lite"/>
    </source>
</evidence>
<dbReference type="GO" id="GO:0005506">
    <property type="term" value="F:iron ion binding"/>
    <property type="evidence" value="ECO:0007669"/>
    <property type="project" value="InterPro"/>
</dbReference>
<dbReference type="Pfam" id="PF11806">
    <property type="entry name" value="Enterochelin_N"/>
    <property type="match status" value="1"/>
</dbReference>
<dbReference type="InterPro" id="IPR013783">
    <property type="entry name" value="Ig-like_fold"/>
</dbReference>
<dbReference type="AlphaFoldDB" id="A0A3P8M2G9"/>
<feature type="compositionally biased region" description="Polar residues" evidence="2">
    <location>
        <begin position="9"/>
        <end position="20"/>
    </location>
</feature>
<evidence type="ECO:0000256" key="1">
    <source>
        <dbReference type="ARBA" id="ARBA00024201"/>
    </source>
</evidence>
<reference evidence="4 5" key="1">
    <citation type="submission" date="2018-12" db="EMBL/GenBank/DDBJ databases">
        <authorList>
            <consortium name="Pathogen Informatics"/>
        </authorList>
    </citation>
    <scope>NUCLEOTIDE SEQUENCE [LARGE SCALE GENOMIC DNA]</scope>
    <source>
        <strain evidence="4 5">NCTC13098</strain>
    </source>
</reference>
<evidence type="ECO:0000259" key="3">
    <source>
        <dbReference type="Pfam" id="PF11806"/>
    </source>
</evidence>
<dbReference type="InterPro" id="IPR021764">
    <property type="entry name" value="Enterochelin_esterase_N"/>
</dbReference>
<sequence length="126" mass="13924">MLKTGSDDWWQSLSGPQSEASGDAYRVTFWWRDPAGSEATSATRRVWIYITGVTDHHKNVVPQTPTARPGHRCLAMADHALADLARQLLFLSPPNAMTILLPRFLTATRRTAPCCARAGDACCRAR</sequence>
<proteinExistence type="inferred from homology"/>
<accession>A0A3P8M2G9</accession>
<feature type="domain" description="Enterochelin esterase N-terminal" evidence="3">
    <location>
        <begin position="26"/>
        <end position="60"/>
    </location>
</feature>
<dbReference type="GO" id="GO:0008849">
    <property type="term" value="F:enterochelin esterase activity"/>
    <property type="evidence" value="ECO:0007669"/>
    <property type="project" value="InterPro"/>
</dbReference>
<comment type="similarity">
    <text evidence="1">Belongs to the Fes family.</text>
</comment>
<name>A0A3P8M2G9_RAOTE</name>
<dbReference type="KEGG" id="rtg:NCTC13098_05444"/>
<dbReference type="GO" id="GO:0005737">
    <property type="term" value="C:cytoplasm"/>
    <property type="evidence" value="ECO:0007669"/>
    <property type="project" value="InterPro"/>
</dbReference>
<dbReference type="Gene3D" id="2.60.40.10">
    <property type="entry name" value="Immunoglobulins"/>
    <property type="match status" value="1"/>
</dbReference>
<evidence type="ECO:0000313" key="5">
    <source>
        <dbReference type="Proteomes" id="UP000274346"/>
    </source>
</evidence>
<organism evidence="4 5">
    <name type="scientific">Raoultella terrigena</name>
    <name type="common">Klebsiella terrigena</name>
    <dbReference type="NCBI Taxonomy" id="577"/>
    <lineage>
        <taxon>Bacteria</taxon>
        <taxon>Pseudomonadati</taxon>
        <taxon>Pseudomonadota</taxon>
        <taxon>Gammaproteobacteria</taxon>
        <taxon>Enterobacterales</taxon>
        <taxon>Enterobacteriaceae</taxon>
        <taxon>Klebsiella/Raoultella group</taxon>
        <taxon>Raoultella</taxon>
    </lineage>
</organism>
<protein>
    <submittedName>
        <fullName evidence="4">Ferric enterobactin esterase</fullName>
    </submittedName>
</protein>